<dbReference type="STRING" id="441959.B8M1Q4"/>
<feature type="transmembrane region" description="Helical" evidence="1">
    <location>
        <begin position="112"/>
        <end position="136"/>
    </location>
</feature>
<dbReference type="AlphaFoldDB" id="B8M1Q4"/>
<dbReference type="OMA" id="TEVCRIC"/>
<dbReference type="PhylomeDB" id="B8M1Q4"/>
<dbReference type="eggNOG" id="ENOG502S6JD">
    <property type="taxonomic scope" value="Eukaryota"/>
</dbReference>
<dbReference type="HOGENOM" id="CLU_096188_3_1_1"/>
<evidence type="ECO:0000313" key="4">
    <source>
        <dbReference type="Proteomes" id="UP000001745"/>
    </source>
</evidence>
<dbReference type="SUPFAM" id="SSF51182">
    <property type="entry name" value="RmlC-like cupins"/>
    <property type="match status" value="1"/>
</dbReference>
<dbReference type="RefSeq" id="XP_002479104.1">
    <property type="nucleotide sequence ID" value="XM_002479059.1"/>
</dbReference>
<sequence length="162" mass="18279">MVPTPFDCDFGFLYQTYEFPADLNGEWEDPILQPQRSLSNENGVVVRVVDFPPKTKTRFHRTVSLDFGIIFEGEMSCYLDNGVELTMRRGDVCVQRGTMHGWENKSDKPARIYFVLTGKYFLVAIVTNMLIIYVAAKPVSLGGKLLTNAGFNAKDEAKLAEK</sequence>
<accession>B8M1Q4</accession>
<gene>
    <name evidence="3" type="ORF">TSTA_093870</name>
</gene>
<protein>
    <recommendedName>
        <fullName evidence="2">Cupin type-2 domain-containing protein</fullName>
    </recommendedName>
</protein>
<dbReference type="InParanoid" id="B8M1Q4"/>
<keyword evidence="1" id="KW-0472">Membrane</keyword>
<keyword evidence="4" id="KW-1185">Reference proteome</keyword>
<dbReference type="EMBL" id="EQ962653">
    <property type="protein sequence ID" value="EED22141.1"/>
    <property type="molecule type" value="Genomic_DNA"/>
</dbReference>
<feature type="domain" description="Cupin type-2" evidence="2">
    <location>
        <begin position="48"/>
        <end position="115"/>
    </location>
</feature>
<evidence type="ECO:0000313" key="3">
    <source>
        <dbReference type="EMBL" id="EED22141.1"/>
    </source>
</evidence>
<dbReference type="InterPro" id="IPR011051">
    <property type="entry name" value="RmlC_Cupin_sf"/>
</dbReference>
<dbReference type="VEuPathDB" id="FungiDB:TSTA_093870"/>
<dbReference type="Proteomes" id="UP000001745">
    <property type="component" value="Unassembled WGS sequence"/>
</dbReference>
<dbReference type="GeneID" id="8103715"/>
<dbReference type="Pfam" id="PF07883">
    <property type="entry name" value="Cupin_2"/>
    <property type="match status" value="1"/>
</dbReference>
<reference evidence="4" key="1">
    <citation type="journal article" date="2015" name="Genome Announc.">
        <title>Genome sequence of the AIDS-associated pathogen Penicillium marneffei (ATCC18224) and its near taxonomic relative Talaromyces stipitatus (ATCC10500).</title>
        <authorList>
            <person name="Nierman W.C."/>
            <person name="Fedorova-Abrams N.D."/>
            <person name="Andrianopoulos A."/>
        </authorList>
    </citation>
    <scope>NUCLEOTIDE SEQUENCE [LARGE SCALE GENOMIC DNA]</scope>
    <source>
        <strain evidence="4">ATCC 10500 / CBS 375.48 / QM 6759 / NRRL 1006</strain>
    </source>
</reference>
<dbReference type="PANTHER" id="PTHR36156">
    <property type="entry name" value="SLR2101 PROTEIN"/>
    <property type="match status" value="1"/>
</dbReference>
<dbReference type="Gene3D" id="2.60.120.10">
    <property type="entry name" value="Jelly Rolls"/>
    <property type="match status" value="1"/>
</dbReference>
<evidence type="ECO:0000259" key="2">
    <source>
        <dbReference type="Pfam" id="PF07883"/>
    </source>
</evidence>
<dbReference type="InterPro" id="IPR047142">
    <property type="entry name" value="OryJ/VirC-like"/>
</dbReference>
<name>B8M1Q4_TALSN</name>
<evidence type="ECO:0000256" key="1">
    <source>
        <dbReference type="SAM" id="Phobius"/>
    </source>
</evidence>
<proteinExistence type="predicted"/>
<keyword evidence="1" id="KW-0812">Transmembrane</keyword>
<keyword evidence="1" id="KW-1133">Transmembrane helix</keyword>
<dbReference type="PANTHER" id="PTHR36156:SF2">
    <property type="entry name" value="CUPIN TYPE-2 DOMAIN-CONTAINING PROTEIN"/>
    <property type="match status" value="1"/>
</dbReference>
<organism evidence="3 4">
    <name type="scientific">Talaromyces stipitatus (strain ATCC 10500 / CBS 375.48 / QM 6759 / NRRL 1006)</name>
    <name type="common">Penicillium stipitatum</name>
    <dbReference type="NCBI Taxonomy" id="441959"/>
    <lineage>
        <taxon>Eukaryota</taxon>
        <taxon>Fungi</taxon>
        <taxon>Dikarya</taxon>
        <taxon>Ascomycota</taxon>
        <taxon>Pezizomycotina</taxon>
        <taxon>Eurotiomycetes</taxon>
        <taxon>Eurotiomycetidae</taxon>
        <taxon>Eurotiales</taxon>
        <taxon>Trichocomaceae</taxon>
        <taxon>Talaromyces</taxon>
        <taxon>Talaromyces sect. Talaromyces</taxon>
    </lineage>
</organism>
<dbReference type="InterPro" id="IPR014710">
    <property type="entry name" value="RmlC-like_jellyroll"/>
</dbReference>
<dbReference type="InterPro" id="IPR013096">
    <property type="entry name" value="Cupin_2"/>
</dbReference>
<dbReference type="OrthoDB" id="5840532at2759"/>
<dbReference type="CDD" id="cd02231">
    <property type="entry name" value="cupin_BLL6423-like"/>
    <property type="match status" value="1"/>
</dbReference>